<organism evidence="1 2">
    <name type="scientific">Anoxybacterium hadale</name>
    <dbReference type="NCBI Taxonomy" id="3408580"/>
    <lineage>
        <taxon>Bacteria</taxon>
        <taxon>Bacillati</taxon>
        <taxon>Bacillota</taxon>
        <taxon>Clostridia</taxon>
        <taxon>Peptostreptococcales</taxon>
        <taxon>Anaerovoracaceae</taxon>
        <taxon>Anoxybacterium</taxon>
    </lineage>
</organism>
<dbReference type="Proteomes" id="UP000594014">
    <property type="component" value="Chromosome"/>
</dbReference>
<gene>
    <name evidence="1" type="ORF">FRZ06_01295</name>
</gene>
<sequence>MNISVKNGRYYLLVSFQQTLFWQETTQLKCWNLSASCAQRRVRIKRRRKLYLDGIIMISIAFFAAVLLYFVLIRIREGRDIQVRGAALSEEVLETHAKAMAQEHSVEFKKYSAGWPMLRMNDNYNIILSVCKSLNEDIVQKRTVPPAAEWLLDNFYIVEEQVKSIRRDLSRKEYNDLPVLKRGPFKGYARIFAISAEFVSHIDGQIEVETLLKYLDAYQSHTVLLEREISIIPIMIKLALIEKIRTISEKVKETKEQWNAADEIFETWMAGEGDTESIVRLMKSNLDVMGVGAVNPSFVEHLFYRLRRSGRSYAGVLKYIDENLEKFHTSTEATAQKEHNVQAVHTVSMGNCIASLKYISSVNWSDIFESISFLEKILMQDPDGTYPQMDINSRNHYKVQIGSLARIHQVSELHIAQEAIELAKEAMHEIAAGQEERVVKSDRIPKEADQSKQRADMKRCHVGWYLVGKGLKTLEDRQKGEKTFAEKLKQKITGSMGVLYMSFIAGATLVTVCLAVFYAGKKLESASVYLVILTAVVVLIPASELAITVANWLICKVRKPAFFPRMELTSGIPEQFCTMVVIPALLSDEKRVEHLIENLESHYLANREKNLYFAILGMFSDAKGPSKENDTAILHAASYGVKALNAKYAKDGKDLFYFYNRLRKYNEKDNKWTGWERKRGTLMEFNEMLLGSQETSFIFYSSRKLPAEKIKYVITLDADTILPFGMAAKMIGAMAHPLNAPVIDPKRGIVIDGYGIMQPRISFDIESANRSIFSRIYTGQEGIDPYACAISDVYQDLFGEGIFTGKGIYELETFQNVLRDAFPDNAVLSHDLLEGSYVRAGLVTDLELVDSYPTKYNSYMARHHRWIRGDWQLIPWLRRNIRNRSGNRIRNPLSSISIWKITDNLRRSLFMPSVLLLILLGFSVLPGNGNLWAALALLAMGMPFILNFLDQLRNRVKYDKIKRYMPGFFGLKSSLFQFLLSMIFLPYQAVRIMDAVLVTLYRVWISKKNLLEWITSADVERFQSGTLQSYWRTMVTSPLIGILIAAAAMFWKPESAVFGIVFLVIWSAAPYIAYLISRDDDEEAEVLTKDERNELGKIARRTWRYFEEFSNSKNNYLAPDNFQEDPPRGVAYRSSPTNIGLGLLASLSGRDLGYTGIKEAVEMISKTISTIEKMEKWNGHLYNWYDTRTLEPLHPLYVSTVDSGNFVCYLIILQEGLKKYLSAPLVDAVFVRGIKDTLRNGLADNEPIPAEFHYFDFMDEAAPIDLTQWNRALDEMMKGRVVTGLKRPIWRAKTERMGRMFKEELNAFTPWVPLIEAIPEVLCCEELADESGRLLELLNTNVSLEGIALLNKKILRQIDSITKRTAKIKDQNFEEGYLWLNQMIEAILESNRFSQSFLQRYQSLIHRIETLSSEISFRPLYNDSRQLFSIGYNVDEKKLTNSYYDLLASEARQASYIAIARGEVPPKHWFMLGRLLTVVDHYKGLVSWSGTMFEYLMPLLVMKSYRNTLLDETYSFVVKSQQKYGKVRNMPWGVSESSFHSLDINLDYQYKAIGVPWLGLKRGLIEDAVTSPYSTFMALMVNPADAFKNIKYLKAEGLEGPYGFYEAADYTPERVNFQAKKVIIKSFMAHHEGMSLLALNNYLNENIMQTRFSSDPSVKAARLLLHEKVPVDILFTKDNKEKVVTSKAKIYRDKGAVRRFTAPDFDLPKVHVLSNGQYSVMLTDKGTGYSRNKTVDISRWREDPVLDQYGMFFYIKNVTENRYWSAAYAPCNVFPEKYEVVFTPDKATFERMDGDIETIMEVSAASEDQAEIRRISLKNNGDSTCEIQITSYFEIVLAPRNSDIAHPAFSNLFVRTEYDSAHSALLANRRPRTPEDKEIWMGQMAVINGDLAGEIQYETDRMHFIGRGHSPVNPAVIERDRPLSGTVGPVLDPVLSQRIKLTIEPDETASVSFVTITAATRESVLELMEKYDNMEACDAAFWLALTRSQVETKYLNIKAQEMELYQDMISNIVFSGPQKLQYRQFIRDNRKGQSSLWPYGISGDRPIVLVVLEKTEEVEILYEVLRAHEYWRIKDLRVDLVVLSHEENSYANPLHSLISEIVCSSQAADILSCYNDIYIINANNMPADDLCLFYAAARMVFKGGEGTLRAQARSGFDKLISVQPETERQPQGKALRKNVKEEHSIRKPTESDYLDSAEYDGRKGNEREPDQLDEGGGSAENQLQFYNGLGGFDAEGREYVIVLEQGQATPAPWVNVIANQEFGFMVTESGGGYCWSENSRENKLSPWSNDPVSDRPSEVFYLTERSASSDGNSDGSEAEKNERETWSLTPLPVREEEAYRIRHGFGYTEFQHTSHGIAQKLTQFVPLKGTVKINLISLFNESNAEKNLNVTYYVSPVLGVNQRENAMHLISGMSDGTLTVRNHYNREFPDRVFFLETSSKERWVTGDRKAFFGLGGMEAPDGLKTSQLDGTLGVGYDPCAAVQIKLSLKPGETREVVFLLGMTEQEERIGSLIASYGDTDKAKSALTEVKRFWAGMLQTVQVNTPDTAMNYMLNGWLLYQSLACRMWARTAFYQAGGAYGFRDQLQDSLSLLAIKPEVARSQIIRHAGRQFLQGDVLHWWHEPAGKGPRTRFSDDYLWLAFVTAEYIRVTGDDSILQEEAPFLDAEPLKNHEDERYCLPRVTEEKGTILDHCLRAIEYGLKFGERGIPLIGGGDWNDGMNTVGNGGKGESVWLGWFLCATLQRFIPICSRMGRAEQAQRYDEMIHKISGAIEENAWDGNWYKRAFFDNGAVLGSSKNKECKIDSLAQTWAVISGKGEPGRVKKAMGSLEDYLVMREEGLIKLLTPPFDNGDLEPGYIKGYVPGVRENGGQYTHAAAWVIIAFAMLGDGDKALELFDLINPINHSRTGREASIYKVEPYVIAADVYSVYPHVGRGGWTWYTGSAGWVYKAGVESILGLSKDGETLTINPCIPRKWQGFTLTYRYGTSEYRITVKNPKNLSSGIELTSVDGKEIKGNTIELSDDGRTHEVEIMMG</sequence>
<proteinExistence type="predicted"/>
<name>A0ACD1A6R7_9FIRM</name>
<keyword evidence="2" id="KW-1185">Reference proteome</keyword>
<keyword evidence="1" id="KW-0808">Transferase</keyword>
<evidence type="ECO:0000313" key="1">
    <source>
        <dbReference type="EMBL" id="QOX62078.1"/>
    </source>
</evidence>
<accession>A0ACD1A6R7</accession>
<dbReference type="EMBL" id="CP042469">
    <property type="protein sequence ID" value="QOX62078.1"/>
    <property type="molecule type" value="Genomic_DNA"/>
</dbReference>
<evidence type="ECO:0000313" key="2">
    <source>
        <dbReference type="Proteomes" id="UP000594014"/>
    </source>
</evidence>
<reference evidence="1" key="1">
    <citation type="submission" date="2019-08" db="EMBL/GenBank/DDBJ databases">
        <title>Genome sequence of Clostridiales bacterium MT110.</title>
        <authorList>
            <person name="Cao J."/>
        </authorList>
    </citation>
    <scope>NUCLEOTIDE SEQUENCE</scope>
    <source>
        <strain evidence="1">MT110</strain>
    </source>
</reference>
<protein>
    <submittedName>
        <fullName evidence="1">Glycosyl transferase</fullName>
    </submittedName>
</protein>